<feature type="region of interest" description="Disordered" evidence="2">
    <location>
        <begin position="515"/>
        <end position="540"/>
    </location>
</feature>
<dbReference type="GO" id="GO:0016787">
    <property type="term" value="F:hydrolase activity"/>
    <property type="evidence" value="ECO:0007669"/>
    <property type="project" value="UniProtKB-KW"/>
</dbReference>
<feature type="domain" description="Gylcosyl hydrolase 115 C-terminal" evidence="4">
    <location>
        <begin position="408"/>
        <end position="582"/>
    </location>
</feature>
<reference evidence="5 6" key="1">
    <citation type="submission" date="2018-11" db="EMBL/GenBank/DDBJ databases">
        <title>Sequencing the genomes of 1000 actinobacteria strains.</title>
        <authorList>
            <person name="Klenk H.-P."/>
        </authorList>
    </citation>
    <scope>NUCLEOTIDE SEQUENCE [LARGE SCALE GENOMIC DNA]</scope>
    <source>
        <strain evidence="5 6">DSM 44231</strain>
    </source>
</reference>
<feature type="region of interest" description="Disordered" evidence="2">
    <location>
        <begin position="16"/>
        <end position="47"/>
    </location>
</feature>
<dbReference type="EMBL" id="RJKM01000001">
    <property type="protein sequence ID" value="ROP36698.1"/>
    <property type="molecule type" value="Genomic_DNA"/>
</dbReference>
<evidence type="ECO:0000313" key="6">
    <source>
        <dbReference type="Proteomes" id="UP000268727"/>
    </source>
</evidence>
<name>A0A3N1H2I7_9PSEU</name>
<feature type="region of interest" description="Disordered" evidence="2">
    <location>
        <begin position="445"/>
        <end position="464"/>
    </location>
</feature>
<accession>A0A3N1H2I7</accession>
<gene>
    <name evidence="5" type="ORF">EDD40_1975</name>
</gene>
<keyword evidence="1" id="KW-0378">Hydrolase</keyword>
<organism evidence="5 6">
    <name type="scientific">Saccharothrix texasensis</name>
    <dbReference type="NCBI Taxonomy" id="103734"/>
    <lineage>
        <taxon>Bacteria</taxon>
        <taxon>Bacillati</taxon>
        <taxon>Actinomycetota</taxon>
        <taxon>Actinomycetes</taxon>
        <taxon>Pseudonocardiales</taxon>
        <taxon>Pseudonocardiaceae</taxon>
        <taxon>Saccharothrix</taxon>
    </lineage>
</organism>
<evidence type="ECO:0000256" key="3">
    <source>
        <dbReference type="SAM" id="SignalP"/>
    </source>
</evidence>
<evidence type="ECO:0000313" key="5">
    <source>
        <dbReference type="EMBL" id="ROP36698.1"/>
    </source>
</evidence>
<dbReference type="Pfam" id="PF17829">
    <property type="entry name" value="GH115_C"/>
    <property type="match status" value="1"/>
</dbReference>
<dbReference type="InterPro" id="IPR041437">
    <property type="entry name" value="GH115_C"/>
</dbReference>
<dbReference type="GO" id="GO:0005975">
    <property type="term" value="P:carbohydrate metabolic process"/>
    <property type="evidence" value="ECO:0007669"/>
    <property type="project" value="UniProtKB-ARBA"/>
</dbReference>
<evidence type="ECO:0000256" key="2">
    <source>
        <dbReference type="SAM" id="MobiDB-lite"/>
    </source>
</evidence>
<keyword evidence="3" id="KW-0732">Signal</keyword>
<protein>
    <recommendedName>
        <fullName evidence="4">Gylcosyl hydrolase 115 C-terminal domain-containing protein</fullName>
    </recommendedName>
</protein>
<dbReference type="Gene3D" id="2.60.120.1620">
    <property type="match status" value="1"/>
</dbReference>
<dbReference type="PANTHER" id="PTHR37842">
    <property type="match status" value="1"/>
</dbReference>
<evidence type="ECO:0000256" key="1">
    <source>
        <dbReference type="ARBA" id="ARBA00022801"/>
    </source>
</evidence>
<dbReference type="RefSeq" id="WP_123747905.1">
    <property type="nucleotide sequence ID" value="NZ_RJKM01000001.1"/>
</dbReference>
<dbReference type="Proteomes" id="UP000268727">
    <property type="component" value="Unassembled WGS sequence"/>
</dbReference>
<dbReference type="OrthoDB" id="8727830at2"/>
<proteinExistence type="predicted"/>
<dbReference type="AlphaFoldDB" id="A0A3N1H2I7"/>
<feature type="chain" id="PRO_5018003730" description="Gylcosyl hydrolase 115 C-terminal domain-containing protein" evidence="3">
    <location>
        <begin position="22"/>
        <end position="587"/>
    </location>
</feature>
<sequence>MRSVPLLAPPALLAPAAPAAASPTPNGPSRVEGYVVDRPGPGRFPPASRGRAAAIVVSDADHPGVVRVVGDLPDDVERVTGVRPELATLDGTSGRTAVPRGDVVIVGTVGRSPLIDGLVERGTLDVSTIAGRWETSLQQVVHDPVPGVRRAFVIAGSDQRGTIFGAYDVSREIGVSPRHWWADVPPAHRAELHVLPGRHGQGTPAVKYRGFSVDDENPALGRWAPRHFGNGHAPGSPALAGGKWHGFQTQPKIGCGDVARYGPTASWQQPERDGEALPDAVFPAVERVDLPQAAEMGVAVDGPDQWWPAAGGSPALPAFSPHQSQPGRYVDVFNRGTIPFDYRATPGAAWLHVDRPHGTVDDQVRLDVRVDWSRAPKGRTTVPIEITGAGVPVTVHAVVEHDLVAPRGFVEANGYVSIEAANATRVVAGDGVRWRRIPDLGRTGDAMEPFPVTAPSREPLTRTGPRLEHDLTVRSDGPVTVWAHLSPRNPVLPGPGLRYAVSFDDQPPQVVDITAATGADDTTTNRQRERNTSDNVNRTATGHRLDAGAHTLEFWVVDPTVVVQKLVVDSGGLRSSYLGPPESRGVH</sequence>
<dbReference type="Gene3D" id="3.30.379.10">
    <property type="entry name" value="Chitobiase/beta-hexosaminidase domain 2-like"/>
    <property type="match status" value="1"/>
</dbReference>
<feature type="signal peptide" evidence="3">
    <location>
        <begin position="1"/>
        <end position="21"/>
    </location>
</feature>
<comment type="caution">
    <text evidence="5">The sequence shown here is derived from an EMBL/GenBank/DDBJ whole genome shotgun (WGS) entry which is preliminary data.</text>
</comment>
<dbReference type="PANTHER" id="PTHR37842:SF2">
    <property type="entry name" value="GYLCOSYL HYDROLASE 115 C-TERMINAL DOMAIN-CONTAINING PROTEIN"/>
    <property type="match status" value="1"/>
</dbReference>
<feature type="compositionally biased region" description="Low complexity" evidence="2">
    <location>
        <begin position="515"/>
        <end position="524"/>
    </location>
</feature>
<evidence type="ECO:0000259" key="4">
    <source>
        <dbReference type="Pfam" id="PF17829"/>
    </source>
</evidence>
<keyword evidence="6" id="KW-1185">Reference proteome</keyword>
<dbReference type="InterPro" id="IPR029018">
    <property type="entry name" value="Hex-like_dom2"/>
</dbReference>